<dbReference type="SUPFAM" id="SSF82171">
    <property type="entry name" value="DPP6 N-terminal domain-like"/>
    <property type="match status" value="1"/>
</dbReference>
<proteinExistence type="predicted"/>
<evidence type="ECO:0000313" key="7">
    <source>
        <dbReference type="Proteomes" id="UP000484885"/>
    </source>
</evidence>
<dbReference type="PANTHER" id="PTHR42776:SF4">
    <property type="entry name" value="ACYLAMINO-ACID-RELEASING ENZYME"/>
    <property type="match status" value="1"/>
</dbReference>
<keyword evidence="3" id="KW-0732">Signal</keyword>
<sequence length="686" mass="75870">MSRLMTPFFALLFLLSAVPAVASDAESERLASADLFDLQYARAVEISPDAQRIVYVRAIHDVMSDTVRSNLWLVDAAGESHRPLLSGRQNFSSPRFSPAGDRLAYVAEDDNGKAQLFVRWMDTGDTAVVTNLVEAPSALAWSPDGEHIAFTMRVPTEKPSLATPPKKPEGADWAADPVIIDSVVYRYDGRGYLDPGFDHVFVVPAEGGAARRLTEGDYNHQGPLAWMPDGSAIVFAANRSEDWQYQRDERDLFRVDLADRRIQQLTDLPGIEQSPAVAPDGSMIAFERDDHQSRQYSLTQIGLVAADGSNPRILTRNLDRTTADPEWSANGERVYFRFDDRGERKVAHANLDGNITTVVERISGTSIGRPYLSGDFSLADDGSVAFTAGTAQRPADVHVQPAGGEKRQLTDLNANLLGQRELAEVGEIVYESAVDGTEIQGWYLTPPGFDPEKRYPLILEIHGGPHLAYGPHFSAELQRFAAEGYVVFYANHRGSSSYGREFGLKLEYKYASEDDFGDHMSGIDAMVEKGFVDPERLFVAGGSAGGIAAAYAIGLTDRFRAAAVIKPVINWISKTLTGDIYTTQIEHQFPGLPWDEFEHYWQRSPLSLVGNVTTPTLLMTGEDDFRTPMSETEQYYQALKLNKVDTVMVRLPGTAHGIASRPSRLIAKIDNILAWFERYYEVSSGR</sequence>
<dbReference type="Proteomes" id="UP000484885">
    <property type="component" value="Unassembled WGS sequence"/>
</dbReference>
<dbReference type="GO" id="GO:0006508">
    <property type="term" value="P:proteolysis"/>
    <property type="evidence" value="ECO:0007669"/>
    <property type="project" value="InterPro"/>
</dbReference>
<dbReference type="InterPro" id="IPR011042">
    <property type="entry name" value="6-blade_b-propeller_TolB-like"/>
</dbReference>
<organism evidence="6 7">
    <name type="scientific">Wenzhouxiangella limi</name>
    <dbReference type="NCBI Taxonomy" id="2707351"/>
    <lineage>
        <taxon>Bacteria</taxon>
        <taxon>Pseudomonadati</taxon>
        <taxon>Pseudomonadota</taxon>
        <taxon>Gammaproteobacteria</taxon>
        <taxon>Chromatiales</taxon>
        <taxon>Wenzhouxiangellaceae</taxon>
        <taxon>Wenzhouxiangella</taxon>
    </lineage>
</organism>
<reference evidence="6 7" key="1">
    <citation type="submission" date="2020-02" db="EMBL/GenBank/DDBJ databases">
        <authorList>
            <person name="Zhang X.-Y."/>
        </authorList>
    </citation>
    <scope>NUCLEOTIDE SEQUENCE [LARGE SCALE GENOMIC DNA]</scope>
    <source>
        <strain evidence="6 7">C33</strain>
    </source>
</reference>
<comment type="caution">
    <text evidence="6">The sequence shown here is derived from an EMBL/GenBank/DDBJ whole genome shotgun (WGS) entry which is preliminary data.</text>
</comment>
<feature type="chain" id="PRO_5032924615" evidence="3">
    <location>
        <begin position="23"/>
        <end position="686"/>
    </location>
</feature>
<dbReference type="PANTHER" id="PTHR42776">
    <property type="entry name" value="SERINE PEPTIDASE S9 FAMILY MEMBER"/>
    <property type="match status" value="1"/>
</dbReference>
<evidence type="ECO:0000313" key="6">
    <source>
        <dbReference type="EMBL" id="NDY96885.1"/>
    </source>
</evidence>
<keyword evidence="1" id="KW-0378">Hydrolase</keyword>
<dbReference type="RefSeq" id="WP_164212271.1">
    <property type="nucleotide sequence ID" value="NZ_JAAGSC010000044.1"/>
</dbReference>
<dbReference type="Gene3D" id="3.40.50.1820">
    <property type="entry name" value="alpha/beta hydrolase"/>
    <property type="match status" value="1"/>
</dbReference>
<gene>
    <name evidence="6" type="ORF">G3I74_14220</name>
</gene>
<name>A0A845VAF3_9GAMM</name>
<evidence type="ECO:0000256" key="3">
    <source>
        <dbReference type="SAM" id="SignalP"/>
    </source>
</evidence>
<dbReference type="EMBL" id="JAAGSC010000044">
    <property type="protein sequence ID" value="NDY96885.1"/>
    <property type="molecule type" value="Genomic_DNA"/>
</dbReference>
<evidence type="ECO:0000256" key="1">
    <source>
        <dbReference type="ARBA" id="ARBA00022801"/>
    </source>
</evidence>
<protein>
    <submittedName>
        <fullName evidence="6">S9 family peptidase</fullName>
    </submittedName>
</protein>
<evidence type="ECO:0000259" key="4">
    <source>
        <dbReference type="Pfam" id="PF00326"/>
    </source>
</evidence>
<dbReference type="InterPro" id="IPR011659">
    <property type="entry name" value="WD40"/>
</dbReference>
<keyword evidence="7" id="KW-1185">Reference proteome</keyword>
<feature type="signal peptide" evidence="3">
    <location>
        <begin position="1"/>
        <end position="22"/>
    </location>
</feature>
<evidence type="ECO:0000259" key="5">
    <source>
        <dbReference type="Pfam" id="PF00930"/>
    </source>
</evidence>
<dbReference type="Gene3D" id="2.120.10.30">
    <property type="entry name" value="TolB, C-terminal domain"/>
    <property type="match status" value="1"/>
</dbReference>
<dbReference type="AlphaFoldDB" id="A0A845VAF3"/>
<dbReference type="InterPro" id="IPR001375">
    <property type="entry name" value="Peptidase_S9_cat"/>
</dbReference>
<dbReference type="Gene3D" id="2.120.10.60">
    <property type="entry name" value="Tricorn protease N-terminal domain"/>
    <property type="match status" value="2"/>
</dbReference>
<feature type="domain" description="Dipeptidylpeptidase IV N-terminal" evidence="5">
    <location>
        <begin position="196"/>
        <end position="284"/>
    </location>
</feature>
<dbReference type="Pfam" id="PF07676">
    <property type="entry name" value="PD40"/>
    <property type="match status" value="1"/>
</dbReference>
<dbReference type="Pfam" id="PF00326">
    <property type="entry name" value="Peptidase_S9"/>
    <property type="match status" value="1"/>
</dbReference>
<accession>A0A845VAF3</accession>
<dbReference type="GO" id="GO:0004252">
    <property type="term" value="F:serine-type endopeptidase activity"/>
    <property type="evidence" value="ECO:0007669"/>
    <property type="project" value="TreeGrafter"/>
</dbReference>
<dbReference type="InterPro" id="IPR029058">
    <property type="entry name" value="AB_hydrolase_fold"/>
</dbReference>
<feature type="domain" description="Peptidase S9 prolyl oligopeptidase catalytic" evidence="4">
    <location>
        <begin position="471"/>
        <end position="680"/>
    </location>
</feature>
<keyword evidence="2" id="KW-0645">Protease</keyword>
<dbReference type="SUPFAM" id="SSF53474">
    <property type="entry name" value="alpha/beta-Hydrolases"/>
    <property type="match status" value="1"/>
</dbReference>
<evidence type="ECO:0000256" key="2">
    <source>
        <dbReference type="ARBA" id="ARBA00022825"/>
    </source>
</evidence>
<keyword evidence="2" id="KW-0720">Serine protease</keyword>
<dbReference type="Pfam" id="PF00930">
    <property type="entry name" value="DPPIV_N"/>
    <property type="match status" value="1"/>
</dbReference>
<dbReference type="InterPro" id="IPR002469">
    <property type="entry name" value="Peptidase_S9B_N"/>
</dbReference>